<proteinExistence type="inferred from homology"/>
<evidence type="ECO:0000256" key="8">
    <source>
        <dbReference type="SAM" id="MobiDB-lite"/>
    </source>
</evidence>
<evidence type="ECO:0000313" key="11">
    <source>
        <dbReference type="Proteomes" id="UP001269144"/>
    </source>
</evidence>
<dbReference type="EMBL" id="JAVQLW010000002">
    <property type="protein sequence ID" value="MDS9468914.1"/>
    <property type="molecule type" value="Genomic_DNA"/>
</dbReference>
<dbReference type="InterPro" id="IPR050166">
    <property type="entry name" value="ABC_transporter_ATP-bind"/>
</dbReference>
<dbReference type="PROSITE" id="PS50893">
    <property type="entry name" value="ABC_TRANSPORTER_2"/>
    <property type="match status" value="1"/>
</dbReference>
<evidence type="ECO:0000259" key="9">
    <source>
        <dbReference type="PROSITE" id="PS50893"/>
    </source>
</evidence>
<evidence type="ECO:0000256" key="1">
    <source>
        <dbReference type="ARBA" id="ARBA00005417"/>
    </source>
</evidence>
<evidence type="ECO:0000256" key="5">
    <source>
        <dbReference type="ARBA" id="ARBA00022840"/>
    </source>
</evidence>
<feature type="domain" description="ABC transporter" evidence="9">
    <location>
        <begin position="25"/>
        <end position="251"/>
    </location>
</feature>
<dbReference type="InterPro" id="IPR017871">
    <property type="entry name" value="ABC_transporter-like_CS"/>
</dbReference>
<dbReference type="InterPro" id="IPR003593">
    <property type="entry name" value="AAA+_ATPase"/>
</dbReference>
<evidence type="ECO:0000256" key="2">
    <source>
        <dbReference type="ARBA" id="ARBA00022448"/>
    </source>
</evidence>
<keyword evidence="5 10" id="KW-0067">ATP-binding</keyword>
<feature type="compositionally biased region" description="Pro residues" evidence="8">
    <location>
        <begin position="1"/>
        <end position="17"/>
    </location>
</feature>
<name>A0ABU2HV39_9RHOB</name>
<dbReference type="PROSITE" id="PS00211">
    <property type="entry name" value="ABC_TRANSPORTER_1"/>
    <property type="match status" value="1"/>
</dbReference>
<evidence type="ECO:0000256" key="3">
    <source>
        <dbReference type="ARBA" id="ARBA00022475"/>
    </source>
</evidence>
<keyword evidence="7" id="KW-0472">Membrane</keyword>
<keyword evidence="2" id="KW-0813">Transport</keyword>
<evidence type="ECO:0000256" key="7">
    <source>
        <dbReference type="ARBA" id="ARBA00023136"/>
    </source>
</evidence>
<evidence type="ECO:0000313" key="10">
    <source>
        <dbReference type="EMBL" id="MDS9468914.1"/>
    </source>
</evidence>
<accession>A0ABU2HV39</accession>
<reference evidence="11" key="1">
    <citation type="submission" date="2023-07" db="EMBL/GenBank/DDBJ databases">
        <title>Paracoccus sp. MBLB3053 whole genome sequence.</title>
        <authorList>
            <person name="Hwang C.Y."/>
            <person name="Cho E.-S."/>
            <person name="Seo M.-J."/>
        </authorList>
    </citation>
    <scope>NUCLEOTIDE SEQUENCE [LARGE SCALE GENOMIC DNA]</scope>
    <source>
        <strain evidence="11">MBLB3053</strain>
    </source>
</reference>
<comment type="caution">
    <text evidence="10">The sequence shown here is derived from an EMBL/GenBank/DDBJ whole genome shotgun (WGS) entry which is preliminary data.</text>
</comment>
<comment type="similarity">
    <text evidence="1">Belongs to the ABC transporter superfamily.</text>
</comment>
<dbReference type="PANTHER" id="PTHR42788">
    <property type="entry name" value="TAURINE IMPORT ATP-BINDING PROTEIN-RELATED"/>
    <property type="match status" value="1"/>
</dbReference>
<dbReference type="InterPro" id="IPR027417">
    <property type="entry name" value="P-loop_NTPase"/>
</dbReference>
<dbReference type="SUPFAM" id="SSF52540">
    <property type="entry name" value="P-loop containing nucleoside triphosphate hydrolases"/>
    <property type="match status" value="1"/>
</dbReference>
<keyword evidence="11" id="KW-1185">Reference proteome</keyword>
<feature type="region of interest" description="Disordered" evidence="8">
    <location>
        <begin position="1"/>
        <end position="22"/>
    </location>
</feature>
<evidence type="ECO:0000256" key="4">
    <source>
        <dbReference type="ARBA" id="ARBA00022741"/>
    </source>
</evidence>
<gene>
    <name evidence="10" type="ORF">RGQ15_15210</name>
</gene>
<keyword evidence="4" id="KW-0547">Nucleotide-binding</keyword>
<dbReference type="Gene3D" id="3.40.50.300">
    <property type="entry name" value="P-loop containing nucleotide triphosphate hydrolases"/>
    <property type="match status" value="1"/>
</dbReference>
<dbReference type="PANTHER" id="PTHR42788:SF17">
    <property type="entry name" value="ALIPHATIC SULFONATES IMPORT ATP-BINDING PROTEIN SSUB"/>
    <property type="match status" value="1"/>
</dbReference>
<keyword evidence="3" id="KW-1003">Cell membrane</keyword>
<sequence>MPSPDLLPRDIAPPPQPRGKSAATVAIRNVSRVFDGHRVLSNLDLDVRPGEFLSIVGKSGCGKSTLLRLVAGLDRPDAGTVSIDGQPAHRSSDRLRIMFQEPRLLPWASIAENVAVGLRQGADPGTLAGALTGALASVQLSDKAGMWPAALSGGQRQRVALARALISRPGLLVLDEPLGALDALTRLTMQNLIREIHAQAGFTAILVTHDVAEAVALSDRVIVLGQGGIQHRVAIPRDDRMLRGSVELAPIEEEILDAIFQSRAPRAGSRAPSP</sequence>
<dbReference type="SMART" id="SM00382">
    <property type="entry name" value="AAA"/>
    <property type="match status" value="1"/>
</dbReference>
<organism evidence="10 11">
    <name type="scientific">Paracoccus aurantius</name>
    <dbReference type="NCBI Taxonomy" id="3073814"/>
    <lineage>
        <taxon>Bacteria</taxon>
        <taxon>Pseudomonadati</taxon>
        <taxon>Pseudomonadota</taxon>
        <taxon>Alphaproteobacteria</taxon>
        <taxon>Rhodobacterales</taxon>
        <taxon>Paracoccaceae</taxon>
        <taxon>Paracoccus</taxon>
    </lineage>
</organism>
<protein>
    <submittedName>
        <fullName evidence="10">ABC transporter ATP-binding protein</fullName>
    </submittedName>
</protein>
<dbReference type="RefSeq" id="WP_311161375.1">
    <property type="nucleotide sequence ID" value="NZ_JAVQLW010000002.1"/>
</dbReference>
<dbReference type="Pfam" id="PF00005">
    <property type="entry name" value="ABC_tran"/>
    <property type="match status" value="1"/>
</dbReference>
<dbReference type="InterPro" id="IPR003439">
    <property type="entry name" value="ABC_transporter-like_ATP-bd"/>
</dbReference>
<evidence type="ECO:0000256" key="6">
    <source>
        <dbReference type="ARBA" id="ARBA00022967"/>
    </source>
</evidence>
<dbReference type="Proteomes" id="UP001269144">
    <property type="component" value="Unassembled WGS sequence"/>
</dbReference>
<dbReference type="GO" id="GO:0005524">
    <property type="term" value="F:ATP binding"/>
    <property type="evidence" value="ECO:0007669"/>
    <property type="project" value="UniProtKB-KW"/>
</dbReference>
<keyword evidence="6" id="KW-1278">Translocase</keyword>